<feature type="transmembrane region" description="Helical" evidence="1">
    <location>
        <begin position="32"/>
        <end position="55"/>
    </location>
</feature>
<name>A0A418N6T4_9FLAO</name>
<evidence type="ECO:0000313" key="2">
    <source>
        <dbReference type="EMBL" id="RIV70545.1"/>
    </source>
</evidence>
<dbReference type="AlphaFoldDB" id="A0A418N6T4"/>
<feature type="transmembrane region" description="Helical" evidence="1">
    <location>
        <begin position="192"/>
        <end position="223"/>
    </location>
</feature>
<keyword evidence="1" id="KW-0472">Membrane</keyword>
<evidence type="ECO:0000313" key="5">
    <source>
        <dbReference type="Proteomes" id="UP000321528"/>
    </source>
</evidence>
<sequence length="242" mass="27374">MDYINISKRIDQSVPVDFGRVFNNSIELFKKVWLQGFITVMITLVAMVPFYFIMYGPMVAMGITDPEMMDYDDVSAAMSGVMLLVMPVFIIFSMTITLCLNAAFLRICRKYDLNEMGKEDYFFYFKKEYVVKALLLSVLMISLSFLGMLACGLGIIYLMVPMSLFPAFFAFDKELTSAEIVKAGFALGNKNWLIIFLLVFVTSIIAQLGILLCFVGVLFTAMFSKVPAYFIYKEAIGLSMDT</sequence>
<dbReference type="EMBL" id="VNWL01000022">
    <property type="protein sequence ID" value="TXK01972.1"/>
    <property type="molecule type" value="Genomic_DNA"/>
</dbReference>
<accession>A0A418N6T4</accession>
<dbReference type="RefSeq" id="WP_119640074.1">
    <property type="nucleotide sequence ID" value="NZ_QXFJ01000023.1"/>
</dbReference>
<keyword evidence="1" id="KW-1133">Transmembrane helix</keyword>
<evidence type="ECO:0008006" key="6">
    <source>
        <dbReference type="Google" id="ProtNLM"/>
    </source>
</evidence>
<proteinExistence type="predicted"/>
<keyword evidence="5" id="KW-1185">Reference proteome</keyword>
<dbReference type="OrthoDB" id="1365379at2"/>
<evidence type="ECO:0000256" key="1">
    <source>
        <dbReference type="SAM" id="Phobius"/>
    </source>
</evidence>
<reference evidence="2 4" key="1">
    <citation type="submission" date="2018-08" db="EMBL/GenBank/DDBJ databases">
        <title>Proposal of Muricauda 72 sp.nov. and Muricauda NH166 sp.nov., isolated from seawater.</title>
        <authorList>
            <person name="Cheng H."/>
            <person name="Wu Y.-H."/>
            <person name="Guo L.-L."/>
            <person name="Xu X.-W."/>
        </authorList>
    </citation>
    <scope>NUCLEOTIDE SEQUENCE [LARGE SCALE GENOMIC DNA]</scope>
    <source>
        <strain evidence="2 4">NH166</strain>
    </source>
</reference>
<reference evidence="3 5" key="2">
    <citation type="submission" date="2019-07" db="EMBL/GenBank/DDBJ databases">
        <title>Draft genome of two Muricauda strains isolated from deep sea.</title>
        <authorList>
            <person name="Sun C."/>
        </authorList>
    </citation>
    <scope>NUCLEOTIDE SEQUENCE [LARGE SCALE GENOMIC DNA]</scope>
    <source>
        <strain evidence="3 5">NH166</strain>
    </source>
</reference>
<dbReference type="Proteomes" id="UP000284189">
    <property type="component" value="Unassembled WGS sequence"/>
</dbReference>
<comment type="caution">
    <text evidence="2">The sequence shown here is derived from an EMBL/GenBank/DDBJ whole genome shotgun (WGS) entry which is preliminary data.</text>
</comment>
<protein>
    <recommendedName>
        <fullName evidence="6">Glycerophosphoryl diester phosphodiesterase membrane domain-containing protein</fullName>
    </recommendedName>
</protein>
<feature type="transmembrane region" description="Helical" evidence="1">
    <location>
        <begin position="129"/>
        <end position="160"/>
    </location>
</feature>
<organism evidence="2 4">
    <name type="scientific">Flagellimonas aequoris</name>
    <dbReference type="NCBI Taxonomy" id="2306997"/>
    <lineage>
        <taxon>Bacteria</taxon>
        <taxon>Pseudomonadati</taxon>
        <taxon>Bacteroidota</taxon>
        <taxon>Flavobacteriia</taxon>
        <taxon>Flavobacteriales</taxon>
        <taxon>Flavobacteriaceae</taxon>
        <taxon>Flagellimonas</taxon>
    </lineage>
</organism>
<evidence type="ECO:0000313" key="4">
    <source>
        <dbReference type="Proteomes" id="UP000284189"/>
    </source>
</evidence>
<gene>
    <name evidence="2" type="ORF">D2U88_09205</name>
    <name evidence="3" type="ORF">FQ019_09130</name>
</gene>
<evidence type="ECO:0000313" key="3">
    <source>
        <dbReference type="EMBL" id="TXK01972.1"/>
    </source>
</evidence>
<dbReference type="EMBL" id="QXFJ01000023">
    <property type="protein sequence ID" value="RIV70545.1"/>
    <property type="molecule type" value="Genomic_DNA"/>
</dbReference>
<keyword evidence="1" id="KW-0812">Transmembrane</keyword>
<dbReference type="Proteomes" id="UP000321528">
    <property type="component" value="Unassembled WGS sequence"/>
</dbReference>
<feature type="transmembrane region" description="Helical" evidence="1">
    <location>
        <begin position="75"/>
        <end position="108"/>
    </location>
</feature>